<name>A0A2M6XBW9_9BACT</name>
<evidence type="ECO:0000313" key="2">
    <source>
        <dbReference type="EMBL" id="PIU03157.1"/>
    </source>
</evidence>
<dbReference type="AlphaFoldDB" id="A0A2M6XBW9"/>
<sequence>MNKSKNLLKGIIGLVIMFSVAKMVVVSLVATNGIEINQLEKQTNSIKQENKSLSEEISRLSSIRRVVDEAMKLGFTNNSPVVSLSQAAPLALR</sequence>
<keyword evidence="1" id="KW-0812">Transmembrane</keyword>
<feature type="transmembrane region" description="Helical" evidence="1">
    <location>
        <begin position="7"/>
        <end position="30"/>
    </location>
</feature>
<keyword evidence="1" id="KW-1133">Transmembrane helix</keyword>
<evidence type="ECO:0000256" key="1">
    <source>
        <dbReference type="SAM" id="Phobius"/>
    </source>
</evidence>
<dbReference type="EMBL" id="PEYO01000022">
    <property type="protein sequence ID" value="PIU03157.1"/>
    <property type="molecule type" value="Genomic_DNA"/>
</dbReference>
<dbReference type="Proteomes" id="UP000228996">
    <property type="component" value="Unassembled WGS sequence"/>
</dbReference>
<evidence type="ECO:0000313" key="3">
    <source>
        <dbReference type="Proteomes" id="UP000228996"/>
    </source>
</evidence>
<protein>
    <recommendedName>
        <fullName evidence="4">Cell division protein FtsL</fullName>
    </recommendedName>
</protein>
<proteinExistence type="predicted"/>
<reference evidence="3" key="1">
    <citation type="submission" date="2017-09" db="EMBL/GenBank/DDBJ databases">
        <title>Depth-based differentiation of microbial function through sediment-hosted aquifers and enrichment of novel symbionts in the deep terrestrial subsurface.</title>
        <authorList>
            <person name="Probst A.J."/>
            <person name="Ladd B."/>
            <person name="Jarett J.K."/>
            <person name="Geller-Mcgrath D.E."/>
            <person name="Sieber C.M.K."/>
            <person name="Emerson J.B."/>
            <person name="Anantharaman K."/>
            <person name="Thomas B.C."/>
            <person name="Malmstrom R."/>
            <person name="Stieglmeier M."/>
            <person name="Klingl A."/>
            <person name="Woyke T."/>
            <person name="Ryan C.M."/>
            <person name="Banfield J.F."/>
        </authorList>
    </citation>
    <scope>NUCLEOTIDE SEQUENCE [LARGE SCALE GENOMIC DNA]</scope>
</reference>
<keyword evidence="1" id="KW-0472">Membrane</keyword>
<gene>
    <name evidence="2" type="ORF">COT44_04660</name>
</gene>
<comment type="caution">
    <text evidence="2">The sequence shown here is derived from an EMBL/GenBank/DDBJ whole genome shotgun (WGS) entry which is preliminary data.</text>
</comment>
<accession>A0A2M6XBW9</accession>
<evidence type="ECO:0008006" key="4">
    <source>
        <dbReference type="Google" id="ProtNLM"/>
    </source>
</evidence>
<organism evidence="2 3">
    <name type="scientific">Candidatus Shapirobacteria bacterium CG08_land_8_20_14_0_20_39_18</name>
    <dbReference type="NCBI Taxonomy" id="1974883"/>
    <lineage>
        <taxon>Bacteria</taxon>
        <taxon>Candidatus Shapironibacteriota</taxon>
    </lineage>
</organism>